<keyword evidence="10 12" id="KW-0472">Membrane</keyword>
<keyword evidence="15" id="KW-1185">Reference proteome</keyword>
<feature type="domain" description="Fucosyltransferase N-terminal" evidence="14">
    <location>
        <begin position="91"/>
        <end position="201"/>
    </location>
</feature>
<evidence type="ECO:0000256" key="9">
    <source>
        <dbReference type="ARBA" id="ARBA00023034"/>
    </source>
</evidence>
<dbReference type="RefSeq" id="XP_014678295.1">
    <property type="nucleotide sequence ID" value="XM_014822809.1"/>
</dbReference>
<evidence type="ECO:0000313" key="16">
    <source>
        <dbReference type="RefSeq" id="XP_014678295.1"/>
    </source>
</evidence>
<keyword evidence="7" id="KW-0735">Signal-anchor</keyword>
<evidence type="ECO:0000256" key="2">
    <source>
        <dbReference type="ARBA" id="ARBA00004922"/>
    </source>
</evidence>
<feature type="transmembrane region" description="Helical" evidence="12">
    <location>
        <begin position="12"/>
        <end position="36"/>
    </location>
</feature>
<dbReference type="InterPro" id="IPR055270">
    <property type="entry name" value="Glyco_tran_10_C"/>
</dbReference>
<accession>A0ABM1F1H4</accession>
<dbReference type="EC" id="2.4.1.-" evidence="12"/>
<name>A0ABM1F1H4_PRICU</name>
<reference evidence="16" key="1">
    <citation type="submission" date="2025-08" db="UniProtKB">
        <authorList>
            <consortium name="RefSeq"/>
        </authorList>
    </citation>
    <scope>IDENTIFICATION</scope>
</reference>
<dbReference type="GeneID" id="106818091"/>
<evidence type="ECO:0000256" key="12">
    <source>
        <dbReference type="RuleBase" id="RU003832"/>
    </source>
</evidence>
<sequence>METSKRAFNRFTATDGAIASALFVFAVAILEVGMHWSNAGSSRVHIDTPASQPWWKNRHDNHTCRHGNATLRLFATNETASPPEGAAAGPPKLVLLWTQISGQEWFPRYGAAPFAGCRVSNCAATRDHSLIKRADAVVMNFFNVQRHSLPAYYSPRQRWVFYLREPASHTYLKVRSLRGFDGAFNWTMTYRLDSDVPTAYGAFRRRAAAVDYDTDVARRKSKFAAWFATRCPTKSRREEVVAELRQYVDVDTYGRAEGRCNQTRCDDCDWDAMLDDDYRFYLAFENGLCRDYVTEKLYRGLTHDVVPVTLGGVDYARHAPPGSYIDARDFDSVKALADHLLAVAANETLYNAYFDWKRRYVVGEQKPAPWCRLCEKLNDDGEPAKIYEDLTRWWVDDARCETYVGEQDGHMNFAPTFEVFTYSKKGHRTRRRAASLGDRPVRMSEA</sequence>
<protein>
    <recommendedName>
        <fullName evidence="12">Fucosyltransferase</fullName>
        <ecNumber evidence="12">2.4.1.-</ecNumber>
    </recommendedName>
</protein>
<dbReference type="InterPro" id="IPR001503">
    <property type="entry name" value="Glyco_trans_10"/>
</dbReference>
<comment type="subcellular location">
    <subcellularLocation>
        <location evidence="1 12">Golgi apparatus</location>
        <location evidence="1 12">Golgi stack membrane</location>
        <topology evidence="1 12">Single-pass type II membrane protein</topology>
    </subcellularLocation>
</comment>
<keyword evidence="9 12" id="KW-0333">Golgi apparatus</keyword>
<evidence type="ECO:0000256" key="10">
    <source>
        <dbReference type="ARBA" id="ARBA00023136"/>
    </source>
</evidence>
<comment type="pathway">
    <text evidence="2">Protein modification; protein glycosylation.</text>
</comment>
<evidence type="ECO:0000313" key="15">
    <source>
        <dbReference type="Proteomes" id="UP000695022"/>
    </source>
</evidence>
<evidence type="ECO:0000256" key="8">
    <source>
        <dbReference type="ARBA" id="ARBA00022989"/>
    </source>
</evidence>
<evidence type="ECO:0000259" key="14">
    <source>
        <dbReference type="Pfam" id="PF17039"/>
    </source>
</evidence>
<dbReference type="Gene3D" id="3.40.50.11660">
    <property type="entry name" value="Glycosyl transferase family 10, C-terminal domain"/>
    <property type="match status" value="1"/>
</dbReference>
<dbReference type="PANTHER" id="PTHR48438">
    <property type="entry name" value="ALPHA-(1,3)-FUCOSYLTRANSFERASE C-RELATED"/>
    <property type="match status" value="1"/>
</dbReference>
<keyword evidence="8 12" id="KW-1133">Transmembrane helix</keyword>
<gene>
    <name evidence="16" type="primary">LOC106818091</name>
</gene>
<dbReference type="Pfam" id="PF17039">
    <property type="entry name" value="Glyco_tran_10_N"/>
    <property type="match status" value="1"/>
</dbReference>
<evidence type="ECO:0000256" key="5">
    <source>
        <dbReference type="ARBA" id="ARBA00022679"/>
    </source>
</evidence>
<dbReference type="SUPFAM" id="SSF53756">
    <property type="entry name" value="UDP-Glycosyltransferase/glycogen phosphorylase"/>
    <property type="match status" value="1"/>
</dbReference>
<evidence type="ECO:0000256" key="1">
    <source>
        <dbReference type="ARBA" id="ARBA00004447"/>
    </source>
</evidence>
<evidence type="ECO:0000256" key="11">
    <source>
        <dbReference type="ARBA" id="ARBA00023180"/>
    </source>
</evidence>
<evidence type="ECO:0000256" key="7">
    <source>
        <dbReference type="ARBA" id="ARBA00022968"/>
    </source>
</evidence>
<comment type="similarity">
    <text evidence="3 12">Belongs to the glycosyltransferase 10 family.</text>
</comment>
<keyword evidence="5 12" id="KW-0808">Transferase</keyword>
<keyword evidence="6 12" id="KW-0812">Transmembrane</keyword>
<proteinExistence type="inferred from homology"/>
<organism evidence="15 16">
    <name type="scientific">Priapulus caudatus</name>
    <name type="common">Priapulid worm</name>
    <dbReference type="NCBI Taxonomy" id="37621"/>
    <lineage>
        <taxon>Eukaryota</taxon>
        <taxon>Metazoa</taxon>
        <taxon>Ecdysozoa</taxon>
        <taxon>Scalidophora</taxon>
        <taxon>Priapulida</taxon>
        <taxon>Priapulimorpha</taxon>
        <taxon>Priapulimorphida</taxon>
        <taxon>Priapulidae</taxon>
        <taxon>Priapulus</taxon>
    </lineage>
</organism>
<dbReference type="Proteomes" id="UP000695022">
    <property type="component" value="Unplaced"/>
</dbReference>
<feature type="domain" description="Fucosyltransferase C-terminal" evidence="13">
    <location>
        <begin position="218"/>
        <end position="393"/>
    </location>
</feature>
<dbReference type="Pfam" id="PF00852">
    <property type="entry name" value="Glyco_transf_10"/>
    <property type="match status" value="1"/>
</dbReference>
<evidence type="ECO:0000256" key="6">
    <source>
        <dbReference type="ARBA" id="ARBA00022692"/>
    </source>
</evidence>
<evidence type="ECO:0000256" key="4">
    <source>
        <dbReference type="ARBA" id="ARBA00022676"/>
    </source>
</evidence>
<dbReference type="PANTHER" id="PTHR48438:SF1">
    <property type="entry name" value="ALPHA-(1,3)-FUCOSYLTRANSFERASE C-RELATED"/>
    <property type="match status" value="1"/>
</dbReference>
<evidence type="ECO:0000256" key="3">
    <source>
        <dbReference type="ARBA" id="ARBA00008919"/>
    </source>
</evidence>
<keyword evidence="11" id="KW-0325">Glycoprotein</keyword>
<dbReference type="InterPro" id="IPR031481">
    <property type="entry name" value="Glyco_tran_10_N"/>
</dbReference>
<dbReference type="InterPro" id="IPR038577">
    <property type="entry name" value="GT10-like_C_sf"/>
</dbReference>
<keyword evidence="4 12" id="KW-0328">Glycosyltransferase</keyword>
<evidence type="ECO:0000259" key="13">
    <source>
        <dbReference type="Pfam" id="PF00852"/>
    </source>
</evidence>